<dbReference type="GeneTree" id="ENSGT00390000010652"/>
<comment type="subcellular location">
    <subcellularLocation>
        <location evidence="2">Cytoplasm</location>
    </subcellularLocation>
    <subcellularLocation>
        <location evidence="1">Nucleus</location>
    </subcellularLocation>
</comment>
<evidence type="ECO:0000313" key="15">
    <source>
        <dbReference type="Proteomes" id="UP000261640"/>
    </source>
</evidence>
<evidence type="ECO:0000313" key="14">
    <source>
        <dbReference type="Ensembl" id="ENSMAMP00000005529.1"/>
    </source>
</evidence>
<keyword evidence="8" id="KW-0804">Transcription</keyword>
<evidence type="ECO:0000259" key="11">
    <source>
        <dbReference type="Pfam" id="PF12884"/>
    </source>
</evidence>
<dbReference type="InterPro" id="IPR024785">
    <property type="entry name" value="TORC_C"/>
</dbReference>
<evidence type="ECO:0000256" key="5">
    <source>
        <dbReference type="ARBA" id="ARBA00022553"/>
    </source>
</evidence>
<dbReference type="Pfam" id="PF12886">
    <property type="entry name" value="TORC_C"/>
    <property type="match status" value="1"/>
</dbReference>
<dbReference type="GO" id="GO:0008140">
    <property type="term" value="F:cAMP response element binding protein binding"/>
    <property type="evidence" value="ECO:0007669"/>
    <property type="project" value="InterPro"/>
</dbReference>
<evidence type="ECO:0000256" key="9">
    <source>
        <dbReference type="ARBA" id="ARBA00023242"/>
    </source>
</evidence>
<feature type="region of interest" description="Disordered" evidence="10">
    <location>
        <begin position="105"/>
        <end position="153"/>
    </location>
</feature>
<reference evidence="14" key="1">
    <citation type="submission" date="2025-08" db="UniProtKB">
        <authorList>
            <consortium name="Ensembl"/>
        </authorList>
    </citation>
    <scope>IDENTIFICATION</scope>
</reference>
<feature type="compositionally biased region" description="Basic and acidic residues" evidence="10">
    <location>
        <begin position="190"/>
        <end position="208"/>
    </location>
</feature>
<dbReference type="PANTHER" id="PTHR13589:SF14">
    <property type="entry name" value="CREB-REGULATED TRANSCRIPTION COACTIVATOR 1"/>
    <property type="match status" value="1"/>
</dbReference>
<dbReference type="InterPro" id="IPR024783">
    <property type="entry name" value="TORC_N"/>
</dbReference>
<sequence>MASSNNPRKFSEKIALHNQKQAEETAAFEEVMKDLNITRAARLQLQKTQYLQLGQNRGQYYGGSLPNVNQIGNGNIDLPFQNSVLDTSRTTRHHGLVERVYRERNRITSPHRRPLSVDKHGRQIDSCPYSSVYLSPPPDTNWRRTNSDSALHQSAMNPKPQEVFAGGSQELQPKRVLLLTVPGTENSESNADKDSQKQLWDDKKDDSSKPNTCDVPGINIFPSPDQELNPSVLPAAHNTGGSLPDLTNIQFPPPLSTPLDPEDSVAFPSLSSSNSTGSLTTNLTHLGISAASHGIPTSSQPTMTVTAQRRQPPVVPLTLTSDLHLQQSPQQLSPTLSSPINITQAMPSEPLTLEQQLAQYPLFNQLTAQAQAQLLSDLQKQQQALQGIQLITLPTPASSGTGTASSPSPDSQSQTTGSISISSYRNQTGSPATQSPTSPVSNQGFSPGGSPQHIPVVGSIFGDSFYDQQLASRQTNALSHQLEQFNMIENPISSTTLYNQCSTLNYTQAAMMGLTGSSLQDSQQLGYSSHSNIPNIILTVTGESPPSLSKELTNSLAGVGDVSFDADSQFPLDELKIDPLTLDGLHMLNDPDMVLTDPATEDTFRMDRL</sequence>
<reference evidence="14" key="2">
    <citation type="submission" date="2025-09" db="UniProtKB">
        <authorList>
            <consortium name="Ensembl"/>
        </authorList>
    </citation>
    <scope>IDENTIFICATION</scope>
</reference>
<evidence type="ECO:0000259" key="13">
    <source>
        <dbReference type="Pfam" id="PF12886"/>
    </source>
</evidence>
<feature type="domain" description="Transducer of regulated CREB activity N-terminal" evidence="11">
    <location>
        <begin position="6"/>
        <end position="66"/>
    </location>
</feature>
<dbReference type="GO" id="GO:0045944">
    <property type="term" value="P:positive regulation of transcription by RNA polymerase II"/>
    <property type="evidence" value="ECO:0007669"/>
    <property type="project" value="TreeGrafter"/>
</dbReference>
<feature type="region of interest" description="Disordered" evidence="10">
    <location>
        <begin position="182"/>
        <end position="278"/>
    </location>
</feature>
<comment type="similarity">
    <text evidence="3">Belongs to the TORC family.</text>
</comment>
<dbReference type="GO" id="GO:0051289">
    <property type="term" value="P:protein homotetramerization"/>
    <property type="evidence" value="ECO:0007669"/>
    <property type="project" value="InterPro"/>
</dbReference>
<protein>
    <submittedName>
        <fullName evidence="14">CREB regulated transcription coactivator 1b</fullName>
    </submittedName>
</protein>
<dbReference type="Ensembl" id="ENSMAMT00000005684.2">
    <property type="protein sequence ID" value="ENSMAMP00000005529.1"/>
    <property type="gene ID" value="ENSMAMG00000003740.2"/>
</dbReference>
<evidence type="ECO:0000256" key="7">
    <source>
        <dbReference type="ARBA" id="ARBA00023159"/>
    </source>
</evidence>
<dbReference type="GO" id="GO:0005634">
    <property type="term" value="C:nucleus"/>
    <property type="evidence" value="ECO:0007669"/>
    <property type="project" value="UniProtKB-SubCell"/>
</dbReference>
<evidence type="ECO:0000256" key="10">
    <source>
        <dbReference type="SAM" id="MobiDB-lite"/>
    </source>
</evidence>
<evidence type="ECO:0000259" key="12">
    <source>
        <dbReference type="Pfam" id="PF12885"/>
    </source>
</evidence>
<keyword evidence="6" id="KW-0805">Transcription regulation</keyword>
<dbReference type="AlphaFoldDB" id="A0A3Q3L7N4"/>
<evidence type="ECO:0000256" key="4">
    <source>
        <dbReference type="ARBA" id="ARBA00022490"/>
    </source>
</evidence>
<feature type="compositionally biased region" description="Low complexity" evidence="10">
    <location>
        <begin position="396"/>
        <end position="423"/>
    </location>
</feature>
<evidence type="ECO:0000256" key="3">
    <source>
        <dbReference type="ARBA" id="ARBA00007167"/>
    </source>
</evidence>
<evidence type="ECO:0000256" key="2">
    <source>
        <dbReference type="ARBA" id="ARBA00004496"/>
    </source>
</evidence>
<keyword evidence="7" id="KW-0010">Activator</keyword>
<accession>A0A3Q3L7N4</accession>
<feature type="compositionally biased region" description="Polar residues" evidence="10">
    <location>
        <begin position="424"/>
        <end position="445"/>
    </location>
</feature>
<feature type="region of interest" description="Disordered" evidence="10">
    <location>
        <begin position="396"/>
        <end position="453"/>
    </location>
</feature>
<dbReference type="PANTHER" id="PTHR13589">
    <property type="entry name" value="CREB-REGULATED TRANSCRIPTION COACTIVATOR"/>
    <property type="match status" value="1"/>
</dbReference>
<keyword evidence="5" id="KW-0597">Phosphoprotein</keyword>
<dbReference type="InterPro" id="IPR024786">
    <property type="entry name" value="TORC"/>
</dbReference>
<feature type="compositionally biased region" description="Low complexity" evidence="10">
    <location>
        <begin position="269"/>
        <end position="278"/>
    </location>
</feature>
<dbReference type="OrthoDB" id="8947034at2759"/>
<dbReference type="InParanoid" id="A0A3Q3L7N4"/>
<feature type="compositionally biased region" description="Polar residues" evidence="10">
    <location>
        <begin position="239"/>
        <end position="250"/>
    </location>
</feature>
<evidence type="ECO:0000256" key="8">
    <source>
        <dbReference type="ARBA" id="ARBA00023163"/>
    </source>
</evidence>
<dbReference type="Pfam" id="PF12885">
    <property type="entry name" value="TORC_M"/>
    <property type="match status" value="1"/>
</dbReference>
<keyword evidence="15" id="KW-1185">Reference proteome</keyword>
<dbReference type="GeneID" id="113139984"/>
<dbReference type="Pfam" id="PF12884">
    <property type="entry name" value="TORC_N"/>
    <property type="match status" value="1"/>
</dbReference>
<keyword evidence="9" id="KW-0539">Nucleus</keyword>
<dbReference type="GO" id="GO:0005737">
    <property type="term" value="C:cytoplasm"/>
    <property type="evidence" value="ECO:0007669"/>
    <property type="project" value="UniProtKB-SubCell"/>
</dbReference>
<dbReference type="InterPro" id="IPR024784">
    <property type="entry name" value="TORC_M"/>
</dbReference>
<organism evidence="14 15">
    <name type="scientific">Mastacembelus armatus</name>
    <name type="common">zig-zag eel</name>
    <dbReference type="NCBI Taxonomy" id="205130"/>
    <lineage>
        <taxon>Eukaryota</taxon>
        <taxon>Metazoa</taxon>
        <taxon>Chordata</taxon>
        <taxon>Craniata</taxon>
        <taxon>Vertebrata</taxon>
        <taxon>Euteleostomi</taxon>
        <taxon>Actinopterygii</taxon>
        <taxon>Neopterygii</taxon>
        <taxon>Teleostei</taxon>
        <taxon>Neoteleostei</taxon>
        <taxon>Acanthomorphata</taxon>
        <taxon>Anabantaria</taxon>
        <taxon>Synbranchiformes</taxon>
        <taxon>Mastacembelidae</taxon>
        <taxon>Mastacembelus</taxon>
    </lineage>
</organism>
<dbReference type="RefSeq" id="XP_026179449.1">
    <property type="nucleotide sequence ID" value="XM_026323664.2"/>
</dbReference>
<evidence type="ECO:0000256" key="1">
    <source>
        <dbReference type="ARBA" id="ARBA00004123"/>
    </source>
</evidence>
<feature type="domain" description="Transducer of regulated CREB activity C-terminal" evidence="13">
    <location>
        <begin position="534"/>
        <end position="609"/>
    </location>
</feature>
<name>A0A3Q3L7N4_9TELE</name>
<dbReference type="Proteomes" id="UP000261640">
    <property type="component" value="Unplaced"/>
</dbReference>
<evidence type="ECO:0000256" key="6">
    <source>
        <dbReference type="ARBA" id="ARBA00023015"/>
    </source>
</evidence>
<proteinExistence type="inferred from homology"/>
<feature type="domain" description="Transducer of regulated CREB activity middle" evidence="12">
    <location>
        <begin position="144"/>
        <end position="290"/>
    </location>
</feature>
<keyword evidence="4" id="KW-0963">Cytoplasm</keyword>